<dbReference type="GO" id="GO:0009002">
    <property type="term" value="F:serine-type D-Ala-D-Ala carboxypeptidase activity"/>
    <property type="evidence" value="ECO:0007669"/>
    <property type="project" value="InterPro"/>
</dbReference>
<evidence type="ECO:0000256" key="4">
    <source>
        <dbReference type="SAM" id="Phobius"/>
    </source>
</evidence>
<keyword evidence="2" id="KW-0645">Protease</keyword>
<protein>
    <submittedName>
        <fullName evidence="7">Penicillin-binding protein (PbpA1)</fullName>
    </submittedName>
</protein>
<evidence type="ECO:0000313" key="8">
    <source>
        <dbReference type="Proteomes" id="UP000007307"/>
    </source>
</evidence>
<gene>
    <name evidence="7" type="primary">pbpA1</name>
    <name evidence="7" type="ordered locus">AMF_902</name>
</gene>
<dbReference type="Gene3D" id="3.90.1310.10">
    <property type="entry name" value="Penicillin-binding protein 2a (Domain 2)"/>
    <property type="match status" value="1"/>
</dbReference>
<dbReference type="Gene3D" id="3.40.710.10">
    <property type="entry name" value="DD-peptidase/beta-lactamase superfamily"/>
    <property type="match status" value="1"/>
</dbReference>
<evidence type="ECO:0000256" key="1">
    <source>
        <dbReference type="ARBA" id="ARBA00004370"/>
    </source>
</evidence>
<feature type="domain" description="Penicillin-binding protein dimerisation" evidence="6">
    <location>
        <begin position="71"/>
        <end position="233"/>
    </location>
</feature>
<dbReference type="PATRIC" id="fig|320483.3.peg.1036"/>
<dbReference type="GeneID" id="7398257"/>
<dbReference type="GO" id="GO:0071555">
    <property type="term" value="P:cell wall organization"/>
    <property type="evidence" value="ECO:0007669"/>
    <property type="project" value="TreeGrafter"/>
</dbReference>
<dbReference type="InterPro" id="IPR017790">
    <property type="entry name" value="Penicillin-binding_protein_2"/>
</dbReference>
<keyword evidence="3 4" id="KW-0472">Membrane</keyword>
<evidence type="ECO:0000259" key="5">
    <source>
        <dbReference type="Pfam" id="PF00905"/>
    </source>
</evidence>
<feature type="domain" description="Penicillin-binding protein transpeptidase" evidence="5">
    <location>
        <begin position="266"/>
        <end position="583"/>
    </location>
</feature>
<evidence type="ECO:0000259" key="6">
    <source>
        <dbReference type="Pfam" id="PF03717"/>
    </source>
</evidence>
<dbReference type="AlphaFoldDB" id="B9KH23"/>
<dbReference type="EMBL" id="CP001079">
    <property type="protein sequence ID" value="ACM49727.1"/>
    <property type="molecule type" value="Genomic_DNA"/>
</dbReference>
<dbReference type="PANTHER" id="PTHR30627">
    <property type="entry name" value="PEPTIDOGLYCAN D,D-TRANSPEPTIDASE"/>
    <property type="match status" value="1"/>
</dbReference>
<evidence type="ECO:0000256" key="3">
    <source>
        <dbReference type="ARBA" id="ARBA00023136"/>
    </source>
</evidence>
<keyword evidence="4" id="KW-1133">Transmembrane helix</keyword>
<dbReference type="InterPro" id="IPR001460">
    <property type="entry name" value="PCN-bd_Tpept"/>
</dbReference>
<dbReference type="Pfam" id="PF00905">
    <property type="entry name" value="Transpeptidase"/>
    <property type="match status" value="1"/>
</dbReference>
<dbReference type="GO" id="GO:0005886">
    <property type="term" value="C:plasma membrane"/>
    <property type="evidence" value="ECO:0007669"/>
    <property type="project" value="TreeGrafter"/>
</dbReference>
<dbReference type="eggNOG" id="COG0768">
    <property type="taxonomic scope" value="Bacteria"/>
</dbReference>
<dbReference type="SUPFAM" id="SSF56519">
    <property type="entry name" value="Penicillin binding protein dimerisation domain"/>
    <property type="match status" value="1"/>
</dbReference>
<dbReference type="GO" id="GO:0009252">
    <property type="term" value="P:peptidoglycan biosynthetic process"/>
    <property type="evidence" value="ECO:0007669"/>
    <property type="project" value="InterPro"/>
</dbReference>
<proteinExistence type="predicted"/>
<dbReference type="InterPro" id="IPR050515">
    <property type="entry name" value="Beta-lactam/transpept"/>
</dbReference>
<dbReference type="Proteomes" id="UP000007307">
    <property type="component" value="Chromosome"/>
</dbReference>
<dbReference type="NCBIfam" id="TIGR03423">
    <property type="entry name" value="pbp2_mrdA"/>
    <property type="match status" value="1"/>
</dbReference>
<evidence type="ECO:0000256" key="2">
    <source>
        <dbReference type="ARBA" id="ARBA00022645"/>
    </source>
</evidence>
<accession>B9KH23</accession>
<keyword evidence="8" id="KW-1185">Reference proteome</keyword>
<dbReference type="GO" id="GO:0008658">
    <property type="term" value="F:penicillin binding"/>
    <property type="evidence" value="ECO:0007669"/>
    <property type="project" value="InterPro"/>
</dbReference>
<dbReference type="KEGG" id="amf:AMF_902"/>
<name>B9KH23_ANAMF</name>
<dbReference type="InterPro" id="IPR005311">
    <property type="entry name" value="PBP_dimer"/>
</dbReference>
<feature type="transmembrane region" description="Helical" evidence="4">
    <location>
        <begin position="28"/>
        <end position="47"/>
    </location>
</feature>
<keyword evidence="2" id="KW-0378">Hydrolase</keyword>
<dbReference type="InterPro" id="IPR012338">
    <property type="entry name" value="Beta-lactam/transpept-like"/>
</dbReference>
<comment type="subcellular location">
    <subcellularLocation>
        <location evidence="1">Membrane</location>
    </subcellularLocation>
</comment>
<dbReference type="STRING" id="320483.AMF_902"/>
<dbReference type="HOGENOM" id="CLU_009289_1_2_5"/>
<keyword evidence="4" id="KW-0812">Transmembrane</keyword>
<dbReference type="SUPFAM" id="SSF56601">
    <property type="entry name" value="beta-lactamase/transpeptidase-like"/>
    <property type="match status" value="1"/>
</dbReference>
<dbReference type="RefSeq" id="WP_010266262.1">
    <property type="nucleotide sequence ID" value="NC_012026.1"/>
</dbReference>
<dbReference type="InterPro" id="IPR036138">
    <property type="entry name" value="PBP_dimer_sf"/>
</dbReference>
<sequence>MKRTLHRIWALLSASQDRNVKKVYSRRIVLLATLQALAVSVLTFRVYHLQVRCGKRYSILSDNNRIRKLLIPPMRGKILDRAGIELATCRPAYRVFCVLRHVKNIDELLSTLVQITKQPILEGAIERIRSKKFETVTLYDDISWKQLSDIEFNIYKLPNIYISPFHRRHYPFGASCAHLIGYTRPWSGGKSSELLPEKREGITGAEYVYDGILKGTPGIAEHEIDARSRKVKELLLLRCLPGSDVTLTVDASLQQAVFEIMGGDRGAVVVLDVLSGDILALCSSPSYDNNLFVNGLSRHTWESMNDSTELPLINRAIALQTEPASTFKIIAALAALRSGAIDADQRFLCSGSVLVGGRKFHCWNRNGHGLISLEQAITCSCNCYFYNVGRLVDIDEIVGVAQEFGFAEQCNTNLPGEAVGILPNQVWRAENLDGWRLGDTLNITIGHGYLLATPMQLAVFIARVASGMRVLPRLHVDAGQVPAQFPPIEADFAHMECVRHAMFKVVNTPGGTAFKHFSRDAPPKSVKVAGKTGTVQVFGAGGRRSNNGIFVGYAPYSSPKYAIAAFTESSSSSNSVKIARRVFGYMEEQGLFAQEDATLVN</sequence>
<keyword evidence="2" id="KW-0121">Carboxypeptidase</keyword>
<dbReference type="Pfam" id="PF03717">
    <property type="entry name" value="PBP_dimer"/>
    <property type="match status" value="1"/>
</dbReference>
<reference evidence="7 8" key="1">
    <citation type="journal article" date="2009" name="BMC Genomics">
        <title>Conservation in the face of diversity: multistrain analysis of an intracellular bacterium.</title>
        <authorList>
            <person name="Dark M.J."/>
            <person name="Herndon D.R."/>
            <person name="Kappmeyer L.S."/>
            <person name="Gonzales M.P."/>
            <person name="Nordeen E."/>
            <person name="Palmer G.H."/>
            <person name="Knowles D.P. Jr."/>
            <person name="Brayton K.A."/>
        </authorList>
    </citation>
    <scope>NUCLEOTIDE SEQUENCE [LARGE SCALE GENOMIC DNA]</scope>
    <source>
        <strain evidence="7 8">Florida</strain>
    </source>
</reference>
<organism evidence="7 8">
    <name type="scientific">Anaplasma marginale (strain Florida)</name>
    <dbReference type="NCBI Taxonomy" id="320483"/>
    <lineage>
        <taxon>Bacteria</taxon>
        <taxon>Pseudomonadati</taxon>
        <taxon>Pseudomonadota</taxon>
        <taxon>Alphaproteobacteria</taxon>
        <taxon>Rickettsiales</taxon>
        <taxon>Anaplasmataceae</taxon>
        <taxon>Anaplasma</taxon>
    </lineage>
</organism>
<evidence type="ECO:0000313" key="7">
    <source>
        <dbReference type="EMBL" id="ACM49727.1"/>
    </source>
</evidence>